<dbReference type="OrthoDB" id="3483741at2759"/>
<organism evidence="1 2">
    <name type="scientific">Sclerotinia borealis (strain F-4128)</name>
    <dbReference type="NCBI Taxonomy" id="1432307"/>
    <lineage>
        <taxon>Eukaryota</taxon>
        <taxon>Fungi</taxon>
        <taxon>Dikarya</taxon>
        <taxon>Ascomycota</taxon>
        <taxon>Pezizomycotina</taxon>
        <taxon>Leotiomycetes</taxon>
        <taxon>Helotiales</taxon>
        <taxon>Sclerotiniaceae</taxon>
        <taxon>Sclerotinia</taxon>
    </lineage>
</organism>
<accession>W9CWY7</accession>
<dbReference type="EMBL" id="AYSA01000021">
    <property type="protein sequence ID" value="ESZ99164.1"/>
    <property type="molecule type" value="Genomic_DNA"/>
</dbReference>
<keyword evidence="2" id="KW-1185">Reference proteome</keyword>
<evidence type="ECO:0000313" key="1">
    <source>
        <dbReference type="EMBL" id="ESZ99164.1"/>
    </source>
</evidence>
<dbReference type="AlphaFoldDB" id="W9CWY7"/>
<sequence length="337" mass="38634">MDLAQKESATVSVTAEKNDEAPIPAIMYGTLAVKGQSRIPYDFNYYGDFYILSSDQYRKTTDGLVLPPQDSDPFRFMDLPAEVRKLIFELIASTLLCFDSALKTYVNHVKIEKHIVDLFGKPRYGCQYEDWVEKYMDDHRATSGLPMQYSAEQQSKMLSEYDRYVMHIYEDHPDRNKYDMEIADHWLLPPNATRQELSCEFLEWFRKLLHVSAHFRLKLGSVIWARSCIHFCGDIDELVLGHFLKARPGISEGIKELVITVGDNDELSFLENVTDKSKEADTANFKALMKLVSQKLTLEYFTLRIGGTKGRLMALAAGEGPLEVLTSIRELQVTKNF</sequence>
<protein>
    <submittedName>
        <fullName evidence="1">Uncharacterized protein</fullName>
    </submittedName>
</protein>
<evidence type="ECO:0000313" key="2">
    <source>
        <dbReference type="Proteomes" id="UP000019487"/>
    </source>
</evidence>
<name>W9CWY7_SCLBF</name>
<dbReference type="HOGENOM" id="CLU_824278_0_0_1"/>
<gene>
    <name evidence="1" type="ORF">SBOR_0448</name>
</gene>
<comment type="caution">
    <text evidence="1">The sequence shown here is derived from an EMBL/GenBank/DDBJ whole genome shotgun (WGS) entry which is preliminary data.</text>
</comment>
<proteinExistence type="predicted"/>
<reference evidence="1 2" key="1">
    <citation type="journal article" date="2014" name="Genome Announc.">
        <title>Draft genome sequence of Sclerotinia borealis, a psychrophilic plant pathogenic fungus.</title>
        <authorList>
            <person name="Mardanov A.V."/>
            <person name="Beletsky A.V."/>
            <person name="Kadnikov V.V."/>
            <person name="Ignatov A.N."/>
            <person name="Ravin N.V."/>
        </authorList>
    </citation>
    <scope>NUCLEOTIDE SEQUENCE [LARGE SCALE GENOMIC DNA]</scope>
    <source>
        <strain evidence="2">F-4157</strain>
    </source>
</reference>
<dbReference type="Proteomes" id="UP000019487">
    <property type="component" value="Unassembled WGS sequence"/>
</dbReference>